<dbReference type="InterPro" id="IPR054471">
    <property type="entry name" value="GPIID_WHD"/>
</dbReference>
<proteinExistence type="predicted"/>
<dbReference type="PANTHER" id="PTHR10039:SF15">
    <property type="entry name" value="NACHT DOMAIN-CONTAINING PROTEIN"/>
    <property type="match status" value="1"/>
</dbReference>
<evidence type="ECO:0000259" key="4">
    <source>
        <dbReference type="Pfam" id="PF24883"/>
    </source>
</evidence>
<gene>
    <name evidence="5" type="ORF">AbraCBS73388_004698</name>
</gene>
<reference evidence="5" key="1">
    <citation type="submission" date="2022-07" db="EMBL/GenBank/DDBJ databases">
        <title>Taxonomy of Aspergillus series Nigri: significant species reduction supported by multi-species coalescent approaches.</title>
        <authorList>
            <person name="Bian C."/>
            <person name="Kusuya Y."/>
            <person name="Sklenar F."/>
            <person name="D'hooge E."/>
            <person name="Yaguchi T."/>
            <person name="Takahashi H."/>
            <person name="Hubka V."/>
        </authorList>
    </citation>
    <scope>NUCLEOTIDE SEQUENCE</scope>
    <source>
        <strain evidence="5">CBS 733.88</strain>
    </source>
</reference>
<feature type="domain" description="Nephrocystin 3-like N-terminal" evidence="4">
    <location>
        <begin position="184"/>
        <end position="350"/>
    </location>
</feature>
<organism evidence="5 6">
    <name type="scientific">Aspergillus brasiliensis</name>
    <dbReference type="NCBI Taxonomy" id="319629"/>
    <lineage>
        <taxon>Eukaryota</taxon>
        <taxon>Fungi</taxon>
        <taxon>Dikarya</taxon>
        <taxon>Ascomycota</taxon>
        <taxon>Pezizomycotina</taxon>
        <taxon>Eurotiomycetes</taxon>
        <taxon>Eurotiomycetidae</taxon>
        <taxon>Eurotiales</taxon>
        <taxon>Aspergillaceae</taxon>
        <taxon>Aspergillus</taxon>
        <taxon>Aspergillus subgen. Circumdati</taxon>
    </lineage>
</organism>
<evidence type="ECO:0000313" key="6">
    <source>
        <dbReference type="Proteomes" id="UP001143548"/>
    </source>
</evidence>
<dbReference type="InterPro" id="IPR056884">
    <property type="entry name" value="NPHP3-like_N"/>
</dbReference>
<comment type="caution">
    <text evidence="5">The sequence shown here is derived from an EMBL/GenBank/DDBJ whole genome shotgun (WGS) entry which is preliminary data.</text>
</comment>
<accession>A0A9W5Z4J0</accession>
<feature type="repeat" description="ANK" evidence="2">
    <location>
        <begin position="665"/>
        <end position="697"/>
    </location>
</feature>
<evidence type="ECO:0000256" key="1">
    <source>
        <dbReference type="ARBA" id="ARBA00022737"/>
    </source>
</evidence>
<dbReference type="AlphaFoldDB" id="A0A9W5Z4J0"/>
<sequence>MSFGFGVGDFLATLQLADDLKKRFAQAPSGFKAISADVKSLWALLHDLNEIPNEGLSMPQKMELDIIVQRGREVLLEIEHKLSKYNVLAFASSDWRTKAVRAWSRVRWDPAEVDSMRNRITYCLSLWNLVMGKINQDLTLEIGAGIQSIKGHHDMQQRNETLAWICPVDAAEQQHKILSSRREGTGQWFFKSEPFVRWISDEKSKALLCTGAPGAGKTVLSSIVVDHLQQELGSNGSVAIACHYFHYQERLEYTDLLSSLLRQLLQGNPSLYETITKRRYLLPPRSTRLTKENVEKVFDVVVSECSEVLLVVDALDECNDVYVRRQFLAWARKLLELGGHTKVKLLATARPGDYFGTLLSRGITLEIQASRDDMESFLDGGLDYLPNFLRRKPELWEYIRNQILESAGGQFLLVRLYYNLILDEKNEKRVRALGSQFQSGSGAYDHAYDETLKRINLQSPFSQDLARRVLGWLTFSARPLSALELQHAVAVEIGEPEFDEMNVTDIEEIASACCGLVMVDGNNSTAKLVHLTAQEYLKRTWKSWFPTVHEYLTNTCLTYVSFDAFGSKALLGSTRQEHQQKYPFYQYCAYELGTHLRQSLGSNTLLTAFIKNDAKVSRCMREMFGLSGTAFEFSGIHLATLFGLDQCMEELVDPDSNLVDSRDYLGRTPLIWAAAFGNRAAVEFLLDRGAIVNAATAENFTPLFYAAAYGHSEVASLLIDRGANVHYENESKETPIFFAAKGGTGIRLGPVSPFSMGNHALVMKVLLDAGANINQANKRWETPLFTAAANGNLRAVELLLDWGATIYRADKWQHHLADPLTAAAQKGHVEITRLLLTSGAVSPRLIGDTNVSPYFWGLSCLTKTGVEEDNDVLAAILRESNGPDFRDEFHRRPLHWAASRGDVTLVQRILKAGCDPNPRDIFGRTPLFGAICMGRVKVVKMLLDHPNIETQIEDRLGFTPLQESYRRHTSASNAQYNRFYVPGGSEAEAWSEITDLLKAKVGPHEKNLDRIDAVPFVRYMLPQAPFYDHCDICLDIQTLGKRASCRNCPAIAGEGGVAGNTVKYCRSCIQNAQCCPLCSRPFDGAVA</sequence>
<dbReference type="Gene3D" id="3.40.50.300">
    <property type="entry name" value="P-loop containing nucleotide triphosphate hydrolases"/>
    <property type="match status" value="1"/>
</dbReference>
<dbReference type="PANTHER" id="PTHR10039">
    <property type="entry name" value="AMELOGENIN"/>
    <property type="match status" value="1"/>
</dbReference>
<evidence type="ECO:0000259" key="3">
    <source>
        <dbReference type="Pfam" id="PF22939"/>
    </source>
</evidence>
<dbReference type="Pfam" id="PF24883">
    <property type="entry name" value="NPHP3_N"/>
    <property type="match status" value="1"/>
</dbReference>
<dbReference type="PRINTS" id="PR01415">
    <property type="entry name" value="ANKYRIN"/>
</dbReference>
<keyword evidence="1" id="KW-0677">Repeat</keyword>
<dbReference type="SMART" id="SM00248">
    <property type="entry name" value="ANK"/>
    <property type="match status" value="8"/>
</dbReference>
<evidence type="ECO:0000313" key="5">
    <source>
        <dbReference type="EMBL" id="GKZ27477.1"/>
    </source>
</evidence>
<evidence type="ECO:0000256" key="2">
    <source>
        <dbReference type="PROSITE-ProRule" id="PRU00023"/>
    </source>
</evidence>
<dbReference type="InterPro" id="IPR027417">
    <property type="entry name" value="P-loop_NTPase"/>
</dbReference>
<dbReference type="SUPFAM" id="SSF48403">
    <property type="entry name" value="Ankyrin repeat"/>
    <property type="match status" value="1"/>
</dbReference>
<dbReference type="Gene3D" id="1.25.40.20">
    <property type="entry name" value="Ankyrin repeat-containing domain"/>
    <property type="match status" value="3"/>
</dbReference>
<dbReference type="Pfam" id="PF12796">
    <property type="entry name" value="Ank_2"/>
    <property type="match status" value="3"/>
</dbReference>
<dbReference type="EMBL" id="BROQ01000219">
    <property type="protein sequence ID" value="GKZ27477.1"/>
    <property type="molecule type" value="Genomic_DNA"/>
</dbReference>
<feature type="repeat" description="ANK" evidence="2">
    <location>
        <begin position="889"/>
        <end position="921"/>
    </location>
</feature>
<feature type="domain" description="GPI inositol-deacylase winged helix" evidence="3">
    <location>
        <begin position="463"/>
        <end position="538"/>
    </location>
</feature>
<dbReference type="PROSITE" id="PS50088">
    <property type="entry name" value="ANK_REPEAT"/>
    <property type="match status" value="4"/>
</dbReference>
<dbReference type="Pfam" id="PF22939">
    <property type="entry name" value="WHD_GPIID"/>
    <property type="match status" value="1"/>
</dbReference>
<dbReference type="PROSITE" id="PS50297">
    <property type="entry name" value="ANK_REP_REGION"/>
    <property type="match status" value="4"/>
</dbReference>
<evidence type="ECO:0008006" key="7">
    <source>
        <dbReference type="Google" id="ProtNLM"/>
    </source>
</evidence>
<dbReference type="SUPFAM" id="SSF52540">
    <property type="entry name" value="P-loop containing nucleoside triphosphate hydrolases"/>
    <property type="match status" value="1"/>
</dbReference>
<dbReference type="Proteomes" id="UP001143548">
    <property type="component" value="Unassembled WGS sequence"/>
</dbReference>
<protein>
    <recommendedName>
        <fullName evidence="7">NACHT domain-containing protein</fullName>
    </recommendedName>
</protein>
<name>A0A9W5Z4J0_9EURO</name>
<keyword evidence="2" id="KW-0040">ANK repeat</keyword>
<feature type="repeat" description="ANK" evidence="2">
    <location>
        <begin position="779"/>
        <end position="811"/>
    </location>
</feature>
<feature type="repeat" description="ANK" evidence="2">
    <location>
        <begin position="698"/>
        <end position="730"/>
    </location>
</feature>
<dbReference type="InterPro" id="IPR002110">
    <property type="entry name" value="Ankyrin_rpt"/>
</dbReference>
<dbReference type="InterPro" id="IPR036770">
    <property type="entry name" value="Ankyrin_rpt-contain_sf"/>
</dbReference>